<dbReference type="InterPro" id="IPR011852">
    <property type="entry name" value="TRAP_TAXI"/>
</dbReference>
<evidence type="ECO:0000313" key="2">
    <source>
        <dbReference type="EMBL" id="SUP59672.1"/>
    </source>
</evidence>
<keyword evidence="1" id="KW-0812">Transmembrane</keyword>
<dbReference type="PANTHER" id="PTHR42941:SF1">
    <property type="entry name" value="SLL1037 PROTEIN"/>
    <property type="match status" value="1"/>
</dbReference>
<dbReference type="RefSeq" id="WP_100457895.1">
    <property type="nucleotide sequence ID" value="NZ_UHID01000007.1"/>
</dbReference>
<dbReference type="AlphaFoldDB" id="A0A380P577"/>
<evidence type="ECO:0000313" key="3">
    <source>
        <dbReference type="Proteomes" id="UP000254150"/>
    </source>
</evidence>
<protein>
    <submittedName>
        <fullName evidence="2">Secreted protein</fullName>
    </submittedName>
</protein>
<keyword evidence="1" id="KW-0472">Membrane</keyword>
<reference evidence="2 3" key="1">
    <citation type="submission" date="2018-06" db="EMBL/GenBank/DDBJ databases">
        <authorList>
            <consortium name="Pathogen Informatics"/>
            <person name="Doyle S."/>
        </authorList>
    </citation>
    <scope>NUCLEOTIDE SEQUENCE [LARGE SCALE GENOMIC DNA]</scope>
    <source>
        <strain evidence="2 3">NCTC7807</strain>
    </source>
</reference>
<proteinExistence type="predicted"/>
<keyword evidence="1" id="KW-1133">Transmembrane helix</keyword>
<gene>
    <name evidence="2" type="ORF">NCTC7807_03727</name>
</gene>
<dbReference type="NCBIfam" id="TIGR02122">
    <property type="entry name" value="TRAP_TAXI"/>
    <property type="match status" value="1"/>
</dbReference>
<name>A0A380P577_STRGR</name>
<dbReference type="Gene3D" id="3.40.190.10">
    <property type="entry name" value="Periplasmic binding protein-like II"/>
    <property type="match status" value="2"/>
</dbReference>
<sequence>MVPVLLRTRGRVLTAAGAVAVALALLLWWMPPFGEPPPRTPLTMSTGVGTGVYAKYGTLLRKALGRDVPEVDLTLRPSEGSQENVRRVATGEADFTIATADAVEQYRAEGGPDADRLRSSARLYDDYIQVVVPEDSEIEEVADLRGKRVAVGQVASGVRLVAERVLRAAGLDAERDVEASPAGIGETPEALREGRIDAFFWSGGLTTEAVRNLSKEYEIRLLPLSSLIDRLHHGGGSASYYRTAVMPADAYPLAQRGTDVPTLAVANLLVTTDRMGDDLAEKITRTVIDSRDHIGARVHAAQLVDVRTAIYTDPLELHDGARRYFRSVKP</sequence>
<dbReference type="Pfam" id="PF16868">
    <property type="entry name" value="NMT1_3"/>
    <property type="match status" value="1"/>
</dbReference>
<dbReference type="SUPFAM" id="SSF53850">
    <property type="entry name" value="Periplasmic binding protein-like II"/>
    <property type="match status" value="1"/>
</dbReference>
<organism evidence="2 3">
    <name type="scientific">Streptomyces griseus</name>
    <dbReference type="NCBI Taxonomy" id="1911"/>
    <lineage>
        <taxon>Bacteria</taxon>
        <taxon>Bacillati</taxon>
        <taxon>Actinomycetota</taxon>
        <taxon>Actinomycetes</taxon>
        <taxon>Kitasatosporales</taxon>
        <taxon>Streptomycetaceae</taxon>
        <taxon>Streptomyces</taxon>
    </lineage>
</organism>
<dbReference type="Proteomes" id="UP000254150">
    <property type="component" value="Unassembled WGS sequence"/>
</dbReference>
<dbReference type="PANTHER" id="PTHR42941">
    <property type="entry name" value="SLL1037 PROTEIN"/>
    <property type="match status" value="1"/>
</dbReference>
<dbReference type="GeneID" id="95073118"/>
<accession>A0A380P577</accession>
<dbReference type="EMBL" id="UHID01000007">
    <property type="protein sequence ID" value="SUP59672.1"/>
    <property type="molecule type" value="Genomic_DNA"/>
</dbReference>
<evidence type="ECO:0000256" key="1">
    <source>
        <dbReference type="SAM" id="Phobius"/>
    </source>
</evidence>
<feature type="transmembrane region" description="Helical" evidence="1">
    <location>
        <begin position="12"/>
        <end position="30"/>
    </location>
</feature>